<evidence type="ECO:0000256" key="2">
    <source>
        <dbReference type="ARBA" id="ARBA00022448"/>
    </source>
</evidence>
<feature type="transmembrane region" description="Helical" evidence="7">
    <location>
        <begin position="174"/>
        <end position="197"/>
    </location>
</feature>
<dbReference type="AlphaFoldDB" id="A0A839A7L5"/>
<keyword evidence="9" id="KW-1185">Reference proteome</keyword>
<dbReference type="PANTHER" id="PTHR33876:SF4">
    <property type="entry name" value="CHLOROPLAST PROTEIN FOR GROWTH AND FERTILITY 2"/>
    <property type="match status" value="1"/>
</dbReference>
<evidence type="ECO:0000256" key="1">
    <source>
        <dbReference type="ARBA" id="ARBA00004127"/>
    </source>
</evidence>
<dbReference type="Proteomes" id="UP000541109">
    <property type="component" value="Unassembled WGS sequence"/>
</dbReference>
<dbReference type="PANTHER" id="PTHR33876">
    <property type="entry name" value="UNNAMED PRODUCT"/>
    <property type="match status" value="1"/>
</dbReference>
<name>A0A839A7L5_9HYPH</name>
<comment type="caution">
    <text evidence="8">The sequence shown here is derived from an EMBL/GenBank/DDBJ whole genome shotgun (WGS) entry which is preliminary data.</text>
</comment>
<gene>
    <name evidence="8" type="ORF">H2509_00060</name>
</gene>
<protein>
    <recommendedName>
        <fullName evidence="7">Nickel/cobalt efflux system</fullName>
    </recommendedName>
</protein>
<comment type="similarity">
    <text evidence="7">Belongs to the NiCoT transporter (TC 2.A.52) family.</text>
</comment>
<evidence type="ECO:0000313" key="9">
    <source>
        <dbReference type="Proteomes" id="UP000541109"/>
    </source>
</evidence>
<dbReference type="GO" id="GO:0012505">
    <property type="term" value="C:endomembrane system"/>
    <property type="evidence" value="ECO:0007669"/>
    <property type="project" value="UniProtKB-SubCell"/>
</dbReference>
<keyword evidence="2 7" id="KW-0813">Transport</keyword>
<evidence type="ECO:0000256" key="3">
    <source>
        <dbReference type="ARBA" id="ARBA00022596"/>
    </source>
</evidence>
<sequence length="238" mass="25235">MMDNVLLLGFLVGMGHALEADHLAAVGALSTHGSVRRHMALRGFAWGLGHTLTLFAICTAVIVFAVALTPERAAALEFAVGAMLILLAAGVLWRLWRTRIHFHVHSHDDGRRHIHAHSHRIAEIPHSRDRHAHIHAHFPLSALLVGLVHGAAGSAGLLALAVSTVNDPYVALSYILIFGLGSMVGMATLTTVAAWPLGAMERGAGWLHSGTMMAVAAVAAWLGFSTLTQTWALAAGAF</sequence>
<dbReference type="Pfam" id="PF03824">
    <property type="entry name" value="NicO"/>
    <property type="match status" value="1"/>
</dbReference>
<dbReference type="InterPro" id="IPR011541">
    <property type="entry name" value="Ni/Co_transpt_high_affinity"/>
</dbReference>
<evidence type="ECO:0000313" key="8">
    <source>
        <dbReference type="EMBL" id="MBA5775513.1"/>
    </source>
</evidence>
<evidence type="ECO:0000256" key="7">
    <source>
        <dbReference type="RuleBase" id="RU362101"/>
    </source>
</evidence>
<proteinExistence type="inferred from homology"/>
<keyword evidence="4 7" id="KW-0812">Transmembrane</keyword>
<keyword evidence="6 7" id="KW-0472">Membrane</keyword>
<dbReference type="InterPro" id="IPR052776">
    <property type="entry name" value="Chloro_ReproSupport/MetalTrans"/>
</dbReference>
<dbReference type="EMBL" id="JACFXV010000006">
    <property type="protein sequence ID" value="MBA5775513.1"/>
    <property type="molecule type" value="Genomic_DNA"/>
</dbReference>
<reference evidence="8 9" key="1">
    <citation type="submission" date="2020-07" db="EMBL/GenBank/DDBJ databases">
        <title>Stappia sp., F7233, whole genome shotgun sequencing project.</title>
        <authorList>
            <person name="Jiang S."/>
            <person name="Liu Z.W."/>
            <person name="Du Z.J."/>
        </authorList>
    </citation>
    <scope>NUCLEOTIDE SEQUENCE [LARGE SCALE GENOMIC DNA]</scope>
    <source>
        <strain evidence="8 9">F7233</strain>
    </source>
</reference>
<organism evidence="8 9">
    <name type="scientific">Stappia albiluteola</name>
    <dbReference type="NCBI Taxonomy" id="2758565"/>
    <lineage>
        <taxon>Bacteria</taxon>
        <taxon>Pseudomonadati</taxon>
        <taxon>Pseudomonadota</taxon>
        <taxon>Alphaproteobacteria</taxon>
        <taxon>Hyphomicrobiales</taxon>
        <taxon>Stappiaceae</taxon>
        <taxon>Stappia</taxon>
    </lineage>
</organism>
<evidence type="ECO:0000256" key="4">
    <source>
        <dbReference type="ARBA" id="ARBA00022692"/>
    </source>
</evidence>
<evidence type="ECO:0000256" key="5">
    <source>
        <dbReference type="ARBA" id="ARBA00022989"/>
    </source>
</evidence>
<dbReference type="GO" id="GO:0005886">
    <property type="term" value="C:plasma membrane"/>
    <property type="evidence" value="ECO:0007669"/>
    <property type="project" value="UniProtKB-SubCell"/>
</dbReference>
<feature type="transmembrane region" description="Helical" evidence="7">
    <location>
        <begin position="44"/>
        <end position="68"/>
    </location>
</feature>
<accession>A0A839A7L5</accession>
<feature type="transmembrane region" description="Helical" evidence="7">
    <location>
        <begin position="203"/>
        <end position="224"/>
    </location>
</feature>
<dbReference type="GO" id="GO:0015099">
    <property type="term" value="F:nickel cation transmembrane transporter activity"/>
    <property type="evidence" value="ECO:0007669"/>
    <property type="project" value="UniProtKB-UniRule"/>
</dbReference>
<keyword evidence="3" id="KW-0533">Nickel</keyword>
<comment type="subcellular location">
    <subcellularLocation>
        <location evidence="7">Cell membrane</location>
        <topology evidence="7">Multi-pass membrane protein</topology>
    </subcellularLocation>
    <subcellularLocation>
        <location evidence="1">Endomembrane system</location>
        <topology evidence="1">Multi-pass membrane protein</topology>
    </subcellularLocation>
</comment>
<evidence type="ECO:0000256" key="6">
    <source>
        <dbReference type="ARBA" id="ARBA00023136"/>
    </source>
</evidence>
<feature type="transmembrane region" description="Helical" evidence="7">
    <location>
        <begin position="75"/>
        <end position="96"/>
    </location>
</feature>
<feature type="transmembrane region" description="Helical" evidence="7">
    <location>
        <begin position="140"/>
        <end position="162"/>
    </location>
</feature>
<keyword evidence="5 7" id="KW-1133">Transmembrane helix</keyword>